<name>A0A7D9KLT1_PARCT</name>
<keyword evidence="2" id="KW-1185">Reference proteome</keyword>
<feature type="non-terminal residue" evidence="1">
    <location>
        <position position="283"/>
    </location>
</feature>
<evidence type="ECO:0000313" key="1">
    <source>
        <dbReference type="EMBL" id="CAB4046028.1"/>
    </source>
</evidence>
<dbReference type="AlphaFoldDB" id="A0A7D9KLT1"/>
<reference evidence="1" key="1">
    <citation type="submission" date="2020-04" db="EMBL/GenBank/DDBJ databases">
        <authorList>
            <person name="Alioto T."/>
            <person name="Alioto T."/>
            <person name="Gomez Garrido J."/>
        </authorList>
    </citation>
    <scope>NUCLEOTIDE SEQUENCE</scope>
    <source>
        <strain evidence="1">A484AB</strain>
    </source>
</reference>
<comment type="caution">
    <text evidence="1">The sequence shown here is derived from an EMBL/GenBank/DDBJ whole genome shotgun (WGS) entry which is preliminary data.</text>
</comment>
<organism evidence="1 2">
    <name type="scientific">Paramuricea clavata</name>
    <name type="common">Red gorgonian</name>
    <name type="synonym">Violescent sea-whip</name>
    <dbReference type="NCBI Taxonomy" id="317549"/>
    <lineage>
        <taxon>Eukaryota</taxon>
        <taxon>Metazoa</taxon>
        <taxon>Cnidaria</taxon>
        <taxon>Anthozoa</taxon>
        <taxon>Octocorallia</taxon>
        <taxon>Malacalcyonacea</taxon>
        <taxon>Plexauridae</taxon>
        <taxon>Paramuricea</taxon>
    </lineage>
</organism>
<proteinExistence type="predicted"/>
<dbReference type="EMBL" id="CACRXK020044729">
    <property type="protein sequence ID" value="CAB4046028.1"/>
    <property type="molecule type" value="Genomic_DNA"/>
</dbReference>
<evidence type="ECO:0000313" key="2">
    <source>
        <dbReference type="Proteomes" id="UP001152795"/>
    </source>
</evidence>
<accession>A0A7D9KLT1</accession>
<dbReference type="Proteomes" id="UP001152795">
    <property type="component" value="Unassembled WGS sequence"/>
</dbReference>
<gene>
    <name evidence="1" type="ORF">PACLA_8A015165</name>
</gene>
<sequence>MANYKIILVSLFVSTSGLMIEDVKNQVAFEKVGEMASSTSFAHLGFRLHLPELFDRLNKVALMLETTDSAATSLDNRTDVPLIRHARHHLKEETVRLKMLIHMATKEAQLKVYESIEAQGGYNFSNIFESSTQSTSSMAKPQRDRVKRSSLLGVGTVLSFGLGAYNSIQIQRISSAIKRNDARNHLVTEMLMTEGARINRLINRMNWFNNVTIELASRIEEIGLLAVLQSTKEELMELYILSTEMVQDYRLGIEHLAEHRVSPNFLQPESVERSFNNIRKKAK</sequence>
<protein>
    <submittedName>
        <fullName evidence="1">Uncharacterized protein</fullName>
    </submittedName>
</protein>